<gene>
    <name evidence="1" type="ORF">SAMN05421734_10978</name>
</gene>
<proteinExistence type="predicted"/>
<dbReference type="RefSeq" id="WP_090796663.1">
    <property type="nucleotide sequence ID" value="NZ_FMYI01000009.1"/>
</dbReference>
<dbReference type="Pfam" id="PF08863">
    <property type="entry name" value="YolD"/>
    <property type="match status" value="1"/>
</dbReference>
<keyword evidence="2" id="KW-1185">Reference proteome</keyword>
<dbReference type="InterPro" id="IPR014962">
    <property type="entry name" value="YolD"/>
</dbReference>
<evidence type="ECO:0000313" key="2">
    <source>
        <dbReference type="Proteomes" id="UP000242949"/>
    </source>
</evidence>
<sequence length="112" mass="13312">MSNKLTIGSNMLWESSRMMLPEHKAILKEHEQKRTHINPKTYDEQLLEEMSNTIEQLYSTKTLATFTYYEDHTRYQLEGTVDDIDKTAKQVVVKEENTRYFINFLDFISIDV</sequence>
<organism evidence="1 2">
    <name type="scientific">Pelagirhabdus alkalitolerans</name>
    <dbReference type="NCBI Taxonomy" id="1612202"/>
    <lineage>
        <taxon>Bacteria</taxon>
        <taxon>Bacillati</taxon>
        <taxon>Bacillota</taxon>
        <taxon>Bacilli</taxon>
        <taxon>Bacillales</taxon>
        <taxon>Bacillaceae</taxon>
        <taxon>Pelagirhabdus</taxon>
    </lineage>
</organism>
<reference evidence="2" key="1">
    <citation type="submission" date="2016-09" db="EMBL/GenBank/DDBJ databases">
        <authorList>
            <person name="Varghese N."/>
            <person name="Submissions S."/>
        </authorList>
    </citation>
    <scope>NUCLEOTIDE SEQUENCE [LARGE SCALE GENOMIC DNA]</scope>
    <source>
        <strain evidence="2">S5</strain>
    </source>
</reference>
<evidence type="ECO:0000313" key="1">
    <source>
        <dbReference type="EMBL" id="SDC47112.1"/>
    </source>
</evidence>
<dbReference type="Proteomes" id="UP000242949">
    <property type="component" value="Unassembled WGS sequence"/>
</dbReference>
<dbReference type="OrthoDB" id="2376882at2"/>
<dbReference type="EMBL" id="FMYI01000009">
    <property type="protein sequence ID" value="SDC47112.1"/>
    <property type="molecule type" value="Genomic_DNA"/>
</dbReference>
<protein>
    <submittedName>
        <fullName evidence="1">YolD-like protein</fullName>
    </submittedName>
</protein>
<dbReference type="STRING" id="1612202.SAMN05421734_10978"/>
<dbReference type="AlphaFoldDB" id="A0A1G6LV12"/>
<accession>A0A1G6LV12</accession>
<name>A0A1G6LV12_9BACI</name>